<evidence type="ECO:0000256" key="25">
    <source>
        <dbReference type="ARBA" id="ARBA00067329"/>
    </source>
</evidence>
<evidence type="ECO:0000313" key="34">
    <source>
        <dbReference type="RefSeq" id="XP_033778051.1"/>
    </source>
</evidence>
<evidence type="ECO:0000256" key="1">
    <source>
        <dbReference type="ARBA" id="ARBA00000900"/>
    </source>
</evidence>
<feature type="signal peptide" evidence="31">
    <location>
        <begin position="1"/>
        <end position="23"/>
    </location>
</feature>
<feature type="region of interest" description="Disordered" evidence="29">
    <location>
        <begin position="543"/>
        <end position="671"/>
    </location>
</feature>
<dbReference type="Pfam" id="PF18212">
    <property type="entry name" value="ZNRF_3_ecto"/>
    <property type="match status" value="1"/>
</dbReference>
<feature type="compositionally biased region" description="Low complexity" evidence="29">
    <location>
        <begin position="495"/>
        <end position="513"/>
    </location>
</feature>
<accession>A0A6P8PRB5</accession>
<name>A0A6P8PRB5_GEOSA</name>
<evidence type="ECO:0000256" key="5">
    <source>
        <dbReference type="ARBA" id="ARBA00004906"/>
    </source>
</evidence>
<keyword evidence="14 31" id="KW-0732">Signal</keyword>
<evidence type="ECO:0000256" key="21">
    <source>
        <dbReference type="ARBA" id="ARBA00023157"/>
    </source>
</evidence>
<keyword evidence="16" id="KW-0833">Ubl conjugation pathway</keyword>
<dbReference type="Gene3D" id="3.50.30.30">
    <property type="match status" value="1"/>
</dbReference>
<organism evidence="33 34">
    <name type="scientific">Geotrypetes seraphini</name>
    <name type="common">Gaboon caecilian</name>
    <name type="synonym">Caecilia seraphini</name>
    <dbReference type="NCBI Taxonomy" id="260995"/>
    <lineage>
        <taxon>Eukaryota</taxon>
        <taxon>Metazoa</taxon>
        <taxon>Chordata</taxon>
        <taxon>Craniata</taxon>
        <taxon>Vertebrata</taxon>
        <taxon>Euteleostomi</taxon>
        <taxon>Amphibia</taxon>
        <taxon>Gymnophiona</taxon>
        <taxon>Geotrypetes</taxon>
    </lineage>
</organism>
<evidence type="ECO:0000256" key="23">
    <source>
        <dbReference type="ARBA" id="ARBA00023242"/>
    </source>
</evidence>
<dbReference type="PANTHER" id="PTHR16200">
    <property type="entry name" value="RING ZINC FINGER"/>
    <property type="match status" value="1"/>
</dbReference>
<dbReference type="GeneID" id="117349122"/>
<comment type="catalytic activity">
    <reaction evidence="1">
        <text>S-ubiquitinyl-[E2 ubiquitin-conjugating enzyme]-L-cysteine + [acceptor protein]-L-lysine = [E2 ubiquitin-conjugating enzyme]-L-cysteine + N(6)-ubiquitinyl-[acceptor protein]-L-lysine.</text>
        <dbReference type="EC" id="2.3.2.27"/>
    </reaction>
</comment>
<dbReference type="SUPFAM" id="SSF57850">
    <property type="entry name" value="RING/U-box"/>
    <property type="match status" value="1"/>
</dbReference>
<dbReference type="SMART" id="SM00184">
    <property type="entry name" value="RING"/>
    <property type="match status" value="1"/>
</dbReference>
<dbReference type="InterPro" id="IPR045907">
    <property type="entry name" value="RNF43_Znf_RING"/>
</dbReference>
<dbReference type="InParanoid" id="A0A6P8PRB5"/>
<dbReference type="KEGG" id="gsh:117349122"/>
<dbReference type="PROSITE" id="PS50089">
    <property type="entry name" value="ZF_RING_2"/>
    <property type="match status" value="1"/>
</dbReference>
<evidence type="ECO:0000256" key="17">
    <source>
        <dbReference type="ARBA" id="ARBA00022824"/>
    </source>
</evidence>
<dbReference type="GO" id="GO:0016055">
    <property type="term" value="P:Wnt signaling pathway"/>
    <property type="evidence" value="ECO:0007669"/>
    <property type="project" value="UniProtKB-KW"/>
</dbReference>
<dbReference type="CTD" id="54894"/>
<dbReference type="GO" id="GO:0061630">
    <property type="term" value="F:ubiquitin protein ligase activity"/>
    <property type="evidence" value="ECO:0007669"/>
    <property type="project" value="UniProtKB-EC"/>
</dbReference>
<evidence type="ECO:0000256" key="19">
    <source>
        <dbReference type="ARBA" id="ARBA00022989"/>
    </source>
</evidence>
<evidence type="ECO:0000256" key="26">
    <source>
        <dbReference type="ARBA" id="ARBA00075572"/>
    </source>
</evidence>
<evidence type="ECO:0000256" key="28">
    <source>
        <dbReference type="PROSITE-ProRule" id="PRU00175"/>
    </source>
</evidence>
<keyword evidence="23" id="KW-0539">Nucleus</keyword>
<evidence type="ECO:0000256" key="18">
    <source>
        <dbReference type="ARBA" id="ARBA00022833"/>
    </source>
</evidence>
<comment type="pathway">
    <text evidence="5">Protein modification; protein ubiquitination.</text>
</comment>
<dbReference type="Pfam" id="PF13639">
    <property type="entry name" value="zf-RING_2"/>
    <property type="match status" value="1"/>
</dbReference>
<keyword evidence="17" id="KW-0256">Endoplasmic reticulum</keyword>
<dbReference type="InterPro" id="IPR051073">
    <property type="entry name" value="ZNRF3_Arkadia_E3_ligases"/>
</dbReference>
<feature type="transmembrane region" description="Helical" evidence="30">
    <location>
        <begin position="196"/>
        <end position="215"/>
    </location>
</feature>
<keyword evidence="33" id="KW-1185">Reference proteome</keyword>
<evidence type="ECO:0000256" key="30">
    <source>
        <dbReference type="SAM" id="Phobius"/>
    </source>
</evidence>
<feature type="compositionally biased region" description="Basic and acidic residues" evidence="29">
    <location>
        <begin position="463"/>
        <end position="477"/>
    </location>
</feature>
<gene>
    <name evidence="34" type="primary">RNF43</name>
</gene>
<evidence type="ECO:0000313" key="33">
    <source>
        <dbReference type="Proteomes" id="UP000515159"/>
    </source>
</evidence>
<keyword evidence="13" id="KW-0479">Metal-binding</keyword>
<keyword evidence="9" id="KW-1003">Cell membrane</keyword>
<evidence type="ECO:0000256" key="10">
    <source>
        <dbReference type="ARBA" id="ARBA00022679"/>
    </source>
</evidence>
<evidence type="ECO:0000256" key="2">
    <source>
        <dbReference type="ARBA" id="ARBA00004115"/>
    </source>
</evidence>
<dbReference type="GO" id="GO:0005789">
    <property type="term" value="C:endoplasmic reticulum membrane"/>
    <property type="evidence" value="ECO:0007669"/>
    <property type="project" value="UniProtKB-SubCell"/>
</dbReference>
<evidence type="ECO:0000256" key="9">
    <source>
        <dbReference type="ARBA" id="ARBA00022475"/>
    </source>
</evidence>
<keyword evidence="19 30" id="KW-1133">Transmembrane helix</keyword>
<feature type="compositionally biased region" description="Basic and acidic residues" evidence="29">
    <location>
        <begin position="631"/>
        <end position="640"/>
    </location>
</feature>
<evidence type="ECO:0000256" key="14">
    <source>
        <dbReference type="ARBA" id="ARBA00022729"/>
    </source>
</evidence>
<evidence type="ECO:0000256" key="27">
    <source>
        <dbReference type="ARBA" id="ARBA00081886"/>
    </source>
</evidence>
<keyword evidence="15 28" id="KW-0863">Zinc-finger</keyword>
<dbReference type="FunFam" id="3.50.30.30:FF:000015">
    <property type="entry name" value="Putative e3 ubiquitin-protein ligase rnf43"/>
    <property type="match status" value="1"/>
</dbReference>
<evidence type="ECO:0000256" key="20">
    <source>
        <dbReference type="ARBA" id="ARBA00023136"/>
    </source>
</evidence>
<feature type="region of interest" description="Disordered" evidence="29">
    <location>
        <begin position="458"/>
        <end position="516"/>
    </location>
</feature>
<evidence type="ECO:0000256" key="22">
    <source>
        <dbReference type="ARBA" id="ARBA00023180"/>
    </source>
</evidence>
<protein>
    <recommendedName>
        <fullName evidence="25">E3 ubiquitin-protein ligase RNF43</fullName>
        <ecNumber evidence="7">2.3.2.27</ecNumber>
    </recommendedName>
    <alternativeName>
        <fullName evidence="26">RING finger protein 43</fullName>
    </alternativeName>
    <alternativeName>
        <fullName evidence="27">RING-type E3 ubiquitin transferase RNF43</fullName>
    </alternativeName>
</protein>
<keyword evidence="8" id="KW-0217">Developmental protein</keyword>
<dbReference type="Gene3D" id="3.30.40.10">
    <property type="entry name" value="Zinc/RING finger domain, C3HC4 (zinc finger)"/>
    <property type="match status" value="1"/>
</dbReference>
<evidence type="ECO:0000256" key="31">
    <source>
        <dbReference type="SAM" id="SignalP"/>
    </source>
</evidence>
<dbReference type="InterPro" id="IPR013083">
    <property type="entry name" value="Znf_RING/FYVE/PHD"/>
</dbReference>
<proteinExistence type="inferred from homology"/>
<comment type="similarity">
    <text evidence="6">Belongs to the ZNRF3 family.</text>
</comment>
<evidence type="ECO:0000256" key="29">
    <source>
        <dbReference type="SAM" id="MobiDB-lite"/>
    </source>
</evidence>
<dbReference type="CDD" id="cd16798">
    <property type="entry name" value="RING-H2_RNF43"/>
    <property type="match status" value="1"/>
</dbReference>
<dbReference type="RefSeq" id="XP_033778051.1">
    <property type="nucleotide sequence ID" value="XM_033922160.1"/>
</dbReference>
<evidence type="ECO:0000256" key="6">
    <source>
        <dbReference type="ARBA" id="ARBA00008759"/>
    </source>
</evidence>
<keyword evidence="21" id="KW-1015">Disulfide bond</keyword>
<comment type="function">
    <text evidence="24">E3 ubiquitin-protein ligase that acts as a negative regulator of the Wnt signaling pathway by mediating the ubiquitination, endocytosis and subsequent degradation of Wnt receptor complex components Frizzled. Acts on both canonical and non-canonical Wnt signaling pathway. Along with RSPO2 and ZNRF3, constitutes a master switch that governs limb specification.</text>
</comment>
<dbReference type="EC" id="2.3.2.27" evidence="7"/>
<feature type="domain" description="RING-type" evidence="32">
    <location>
        <begin position="271"/>
        <end position="311"/>
    </location>
</feature>
<feature type="compositionally biased region" description="Polar residues" evidence="29">
    <location>
        <begin position="571"/>
        <end position="586"/>
    </location>
</feature>
<evidence type="ECO:0000256" key="16">
    <source>
        <dbReference type="ARBA" id="ARBA00022786"/>
    </source>
</evidence>
<dbReference type="FunCoup" id="A0A6P8PRB5">
    <property type="interactions" value="763"/>
</dbReference>
<feature type="region of interest" description="Disordered" evidence="29">
    <location>
        <begin position="692"/>
        <end position="712"/>
    </location>
</feature>
<keyword evidence="10" id="KW-0808">Transferase</keyword>
<feature type="compositionally biased region" description="Basic residues" evidence="29">
    <location>
        <begin position="588"/>
        <end position="600"/>
    </location>
</feature>
<dbReference type="GO" id="GO:0005886">
    <property type="term" value="C:plasma membrane"/>
    <property type="evidence" value="ECO:0007669"/>
    <property type="project" value="UniProtKB-SubCell"/>
</dbReference>
<dbReference type="InterPro" id="IPR040700">
    <property type="entry name" value="ZNRF-3_ecto"/>
</dbReference>
<dbReference type="InterPro" id="IPR001841">
    <property type="entry name" value="Znf_RING"/>
</dbReference>
<dbReference type="GO" id="GO:0008270">
    <property type="term" value="F:zinc ion binding"/>
    <property type="evidence" value="ECO:0007669"/>
    <property type="project" value="UniProtKB-KW"/>
</dbReference>
<dbReference type="GO" id="GO:0005635">
    <property type="term" value="C:nuclear envelope"/>
    <property type="evidence" value="ECO:0007669"/>
    <property type="project" value="UniProtKB-SubCell"/>
</dbReference>
<keyword evidence="18" id="KW-0862">Zinc</keyword>
<keyword evidence="12 30" id="KW-0812">Transmembrane</keyword>
<evidence type="ECO:0000256" key="24">
    <source>
        <dbReference type="ARBA" id="ARBA00053232"/>
    </source>
</evidence>
<feature type="chain" id="PRO_5028425167" description="E3 ubiquitin-protein ligase RNF43" evidence="31">
    <location>
        <begin position="24"/>
        <end position="907"/>
    </location>
</feature>
<dbReference type="AlphaFoldDB" id="A0A6P8PRB5"/>
<keyword evidence="11" id="KW-0879">Wnt signaling pathway</keyword>
<dbReference type="OrthoDB" id="8062037at2759"/>
<evidence type="ECO:0000256" key="15">
    <source>
        <dbReference type="ARBA" id="ARBA00022771"/>
    </source>
</evidence>
<keyword evidence="22" id="KW-0325">Glycoprotein</keyword>
<evidence type="ECO:0000256" key="13">
    <source>
        <dbReference type="ARBA" id="ARBA00022723"/>
    </source>
</evidence>
<evidence type="ECO:0000256" key="4">
    <source>
        <dbReference type="ARBA" id="ARBA00004259"/>
    </source>
</evidence>
<evidence type="ECO:0000256" key="7">
    <source>
        <dbReference type="ARBA" id="ARBA00012483"/>
    </source>
</evidence>
<dbReference type="GO" id="GO:0016567">
    <property type="term" value="P:protein ubiquitination"/>
    <property type="evidence" value="ECO:0007669"/>
    <property type="project" value="UniProtKB-UniPathway"/>
</dbReference>
<keyword evidence="20 30" id="KW-0472">Membrane</keyword>
<evidence type="ECO:0000256" key="3">
    <source>
        <dbReference type="ARBA" id="ARBA00004251"/>
    </source>
</evidence>
<dbReference type="GO" id="GO:0030178">
    <property type="term" value="P:negative regulation of Wnt signaling pathway"/>
    <property type="evidence" value="ECO:0007669"/>
    <property type="project" value="UniProtKB-ARBA"/>
</dbReference>
<evidence type="ECO:0000256" key="11">
    <source>
        <dbReference type="ARBA" id="ARBA00022687"/>
    </source>
</evidence>
<sequence>MSRSLLLTLWPWLLMATLQAGLGHTGLVLAAAVETERAAAQKAIIRVIPLKMDPTGKSNLTLEGVFARVAEVMPAEGKLLQFHPLSLCNTSEDEHTVRGFITIVKLESPERDPHPCLSLANKAKLAGERGAEAILFDITDDEGAFYQLQEAMGLSHPVVLISGRDAELLMEMVNNNQEAQVKIEVKEQPKWPEYDVWILLTVVGTVLAIILYAVFRIKCRANQTQDSLQQQTLHAISQLATRKYKSHPRSEHGSWKAGHECASSCSSAPVCAVCLEEFTEGQDLRIISCFHEFHKECVDPWLQQHRTCPLCMYNIIDGESFPQQLISNRSTQNQEAQQRVHLWRHSLGQAHSQQRNTESALQFYHQIDPQALTGQPSISYPICCPPEVSSLDFNRIHYMPYRTMSVAQQWGQHTSHPRKIAVKQSHKLPAWAKPSPSYQTYMHHYEYPCLEVRTSHPARHHVASSEHRGGLRSRQDEGSCSGGSFGTERSGYLADGPGSDSSSGPFHSSSSDSMQNCTDVSLQGVYGSRSTFRSSLSSDYDPMIYFGSENQSPEKVAEQPRRGSRPRSLDSVLNSSSLRTEQQTSSHVHYHHHRHHHYRKSQPYAARGAGQESGPQLPKSSKGAKVGTLKDTVKQGEQRKGKTHYCQHKKEIHILPQSTPRSGHHPSTEQSLEPLAADVTNSESDTLRFHLSKRGVGQSKQQRKKKSCGTDASMRYSSGHFDMTEDCSVHIHYGHNPSYCCSSEGHPLMPAPFFLDGRLHGNTPLPCYPGTQVVWKQQVNSSVLEPPKEGENVSGEQDSHLFPVDRSRRHISETQEHMHVFQHSQFQSQGLEQSGFLRSKEICCRKSLLQVLSKPLGDTEVHFCPVLMNSYMSSLGPQKAVCEGLREKALLLSFQEKAVILYMEQQA</sequence>
<dbReference type="UniPathway" id="UPA00143"/>
<evidence type="ECO:0000259" key="32">
    <source>
        <dbReference type="PROSITE" id="PS50089"/>
    </source>
</evidence>
<dbReference type="Proteomes" id="UP000515159">
    <property type="component" value="Chromosome 15"/>
</dbReference>
<evidence type="ECO:0000256" key="12">
    <source>
        <dbReference type="ARBA" id="ARBA00022692"/>
    </source>
</evidence>
<comment type="subcellular location">
    <subcellularLocation>
        <location evidence="3">Cell membrane</location>
        <topology evidence="3">Single-pass type I membrane protein</topology>
    </subcellularLocation>
    <subcellularLocation>
        <location evidence="2">Endoplasmic reticulum membrane</location>
        <topology evidence="2">Single-pass type I membrane protein</topology>
    </subcellularLocation>
    <subcellularLocation>
        <location evidence="4">Nucleus envelope</location>
    </subcellularLocation>
</comment>
<evidence type="ECO:0000256" key="8">
    <source>
        <dbReference type="ARBA" id="ARBA00022473"/>
    </source>
</evidence>
<reference evidence="34" key="1">
    <citation type="submission" date="2025-08" db="UniProtKB">
        <authorList>
            <consortium name="RefSeq"/>
        </authorList>
    </citation>
    <scope>IDENTIFICATION</scope>
</reference>